<dbReference type="Pfam" id="PF03808">
    <property type="entry name" value="Glyco_tran_WecG"/>
    <property type="match status" value="1"/>
</dbReference>
<accession>A0A5R9PWV6</accession>
<dbReference type="AlphaFoldDB" id="A0A5R9PWV6"/>
<gene>
    <name evidence="3" type="ORF">C1E24_19725</name>
</gene>
<dbReference type="Proteomes" id="UP000309186">
    <property type="component" value="Unassembled WGS sequence"/>
</dbReference>
<dbReference type="PANTHER" id="PTHR34136:SF1">
    <property type="entry name" value="UDP-N-ACETYL-D-MANNOSAMINURONIC ACID TRANSFERASE"/>
    <property type="match status" value="1"/>
</dbReference>
<dbReference type="PANTHER" id="PTHR34136">
    <property type="match status" value="1"/>
</dbReference>
<evidence type="ECO:0000313" key="3">
    <source>
        <dbReference type="EMBL" id="TLX45311.1"/>
    </source>
</evidence>
<reference evidence="3 4" key="1">
    <citation type="submission" date="2018-01" db="EMBL/GenBank/DDBJ databases">
        <title>Co-occurrence of chitin degradation, pigmentation and bioactivity in marine Pseudoalteromonas.</title>
        <authorList>
            <person name="Paulsen S."/>
            <person name="Gram L."/>
            <person name="Machado H."/>
        </authorList>
    </citation>
    <scope>NUCLEOTIDE SEQUENCE [LARGE SCALE GENOMIC DNA]</scope>
    <source>
        <strain evidence="3 4">S3663</strain>
    </source>
</reference>
<keyword evidence="2" id="KW-0808">Transferase</keyword>
<evidence type="ECO:0000313" key="4">
    <source>
        <dbReference type="Proteomes" id="UP000309186"/>
    </source>
</evidence>
<dbReference type="OrthoDB" id="9808602at2"/>
<name>A0A5R9PWV6_9GAMM</name>
<protein>
    <submittedName>
        <fullName evidence="3">Teichoic acid biosynthesis protein A</fullName>
    </submittedName>
</protein>
<dbReference type="EMBL" id="PPSW01000045">
    <property type="protein sequence ID" value="TLX45311.1"/>
    <property type="molecule type" value="Genomic_DNA"/>
</dbReference>
<keyword evidence="1" id="KW-0328">Glycosyltransferase</keyword>
<sequence>MKTYLDQKIKCGSQFDKTFSEAVKSNRCVAISFLNPFSYSVLMKAKFEQIANDIDFYFSDGALLCKLHSIRYKYIERASFDFSSIAENVLVFAEKNNLPIALIGAKGPEINVANQRLKEIYPELNIMFYRNGYVDDRQKLLEDLDAVKPKLIILGMGTPYQEDMASFLKRNLEFPCVMITCGGFLTQTSIKADYYYPIIKKLGLRWLQRVVMHKHVRDRVLKDYPSFIYKYVTRRTEW</sequence>
<proteinExistence type="predicted"/>
<evidence type="ECO:0000256" key="2">
    <source>
        <dbReference type="ARBA" id="ARBA00022679"/>
    </source>
</evidence>
<dbReference type="CDD" id="cd06533">
    <property type="entry name" value="Glyco_transf_WecG_TagA"/>
    <property type="match status" value="1"/>
</dbReference>
<dbReference type="RefSeq" id="WP_138484422.1">
    <property type="nucleotide sequence ID" value="NZ_PPSW01000045.1"/>
</dbReference>
<dbReference type="GO" id="GO:0016758">
    <property type="term" value="F:hexosyltransferase activity"/>
    <property type="evidence" value="ECO:0007669"/>
    <property type="project" value="TreeGrafter"/>
</dbReference>
<comment type="caution">
    <text evidence="3">The sequence shown here is derived from an EMBL/GenBank/DDBJ whole genome shotgun (WGS) entry which is preliminary data.</text>
</comment>
<evidence type="ECO:0000256" key="1">
    <source>
        <dbReference type="ARBA" id="ARBA00022676"/>
    </source>
</evidence>
<dbReference type="InterPro" id="IPR004629">
    <property type="entry name" value="WecG_TagA_CpsF"/>
</dbReference>
<organism evidence="3 4">
    <name type="scientific">Pseudoalteromonas phenolica</name>
    <dbReference type="NCBI Taxonomy" id="161398"/>
    <lineage>
        <taxon>Bacteria</taxon>
        <taxon>Pseudomonadati</taxon>
        <taxon>Pseudomonadota</taxon>
        <taxon>Gammaproteobacteria</taxon>
        <taxon>Alteromonadales</taxon>
        <taxon>Pseudoalteromonadaceae</taxon>
        <taxon>Pseudoalteromonas</taxon>
    </lineage>
</organism>